<proteinExistence type="predicted"/>
<evidence type="ECO:0000256" key="1">
    <source>
        <dbReference type="SAM" id="MobiDB-lite"/>
    </source>
</evidence>
<reference evidence="3" key="1">
    <citation type="journal article" date="2023" name="Mol. Phylogenet. Evol.">
        <title>Genome-scale phylogeny and comparative genomics of the fungal order Sordariales.</title>
        <authorList>
            <person name="Hensen N."/>
            <person name="Bonometti L."/>
            <person name="Westerberg I."/>
            <person name="Brannstrom I.O."/>
            <person name="Guillou S."/>
            <person name="Cros-Aarteil S."/>
            <person name="Calhoun S."/>
            <person name="Haridas S."/>
            <person name="Kuo A."/>
            <person name="Mondo S."/>
            <person name="Pangilinan J."/>
            <person name="Riley R."/>
            <person name="LaButti K."/>
            <person name="Andreopoulos B."/>
            <person name="Lipzen A."/>
            <person name="Chen C."/>
            <person name="Yan M."/>
            <person name="Daum C."/>
            <person name="Ng V."/>
            <person name="Clum A."/>
            <person name="Steindorff A."/>
            <person name="Ohm R.A."/>
            <person name="Martin F."/>
            <person name="Silar P."/>
            <person name="Natvig D.O."/>
            <person name="Lalanne C."/>
            <person name="Gautier V."/>
            <person name="Ament-Velasquez S.L."/>
            <person name="Kruys A."/>
            <person name="Hutchinson M.I."/>
            <person name="Powell A.J."/>
            <person name="Barry K."/>
            <person name="Miller A.N."/>
            <person name="Grigoriev I.V."/>
            <person name="Debuchy R."/>
            <person name="Gladieux P."/>
            <person name="Hiltunen Thoren M."/>
            <person name="Johannesson H."/>
        </authorList>
    </citation>
    <scope>NUCLEOTIDE SEQUENCE</scope>
    <source>
        <strain evidence="3">CBS 103.79</strain>
    </source>
</reference>
<comment type="caution">
    <text evidence="3">The sequence shown here is derived from an EMBL/GenBank/DDBJ whole genome shotgun (WGS) entry which is preliminary data.</text>
</comment>
<reference evidence="3" key="2">
    <citation type="submission" date="2023-05" db="EMBL/GenBank/DDBJ databases">
        <authorList>
            <consortium name="Lawrence Berkeley National Laboratory"/>
            <person name="Steindorff A."/>
            <person name="Hensen N."/>
            <person name="Bonometti L."/>
            <person name="Westerberg I."/>
            <person name="Brannstrom I.O."/>
            <person name="Guillou S."/>
            <person name="Cros-Aarteil S."/>
            <person name="Calhoun S."/>
            <person name="Haridas S."/>
            <person name="Kuo A."/>
            <person name="Mondo S."/>
            <person name="Pangilinan J."/>
            <person name="Riley R."/>
            <person name="Labutti K."/>
            <person name="Andreopoulos B."/>
            <person name="Lipzen A."/>
            <person name="Chen C."/>
            <person name="Yanf M."/>
            <person name="Daum C."/>
            <person name="Ng V."/>
            <person name="Clum A."/>
            <person name="Ohm R."/>
            <person name="Martin F."/>
            <person name="Silar P."/>
            <person name="Natvig D."/>
            <person name="Lalanne C."/>
            <person name="Gautier V."/>
            <person name="Ament-Velasquez S.L."/>
            <person name="Kruys A."/>
            <person name="Hutchinson M.I."/>
            <person name="Powell A.J."/>
            <person name="Barry K."/>
            <person name="Miller A.N."/>
            <person name="Grigoriev I.V."/>
            <person name="Debuchy R."/>
            <person name="Gladieux P."/>
            <person name="Thoren M.H."/>
            <person name="Johannesson H."/>
        </authorList>
    </citation>
    <scope>NUCLEOTIDE SEQUENCE</scope>
    <source>
        <strain evidence="3">CBS 103.79</strain>
    </source>
</reference>
<feature type="region of interest" description="Disordered" evidence="1">
    <location>
        <begin position="114"/>
        <end position="164"/>
    </location>
</feature>
<evidence type="ECO:0000256" key="2">
    <source>
        <dbReference type="SAM" id="SignalP"/>
    </source>
</evidence>
<dbReference type="Proteomes" id="UP001303889">
    <property type="component" value="Unassembled WGS sequence"/>
</dbReference>
<evidence type="ECO:0000313" key="4">
    <source>
        <dbReference type="Proteomes" id="UP001303889"/>
    </source>
</evidence>
<sequence length="190" mass="17616">MRFTSILATAGFALLASAAGTATTVAPATSVDAASAAASSAQASILACLNACKAGEVGCTSKCIAVPNPNEAQVNATNTCVAACPQGNGSASETAKYSDCVQGCISANYFKPSSGTPQPTGSSNSGNSNSGSSGSNNNGGESASGTGGAKASGTATGTAASSSSSGAAAGIAGASGMVGMVGLVAAAWAL</sequence>
<accession>A0AAN6MU99</accession>
<feature type="signal peptide" evidence="2">
    <location>
        <begin position="1"/>
        <end position="18"/>
    </location>
</feature>
<evidence type="ECO:0000313" key="3">
    <source>
        <dbReference type="EMBL" id="KAK3906810.1"/>
    </source>
</evidence>
<feature type="compositionally biased region" description="Low complexity" evidence="1">
    <location>
        <begin position="114"/>
        <end position="144"/>
    </location>
</feature>
<feature type="compositionally biased region" description="Low complexity" evidence="1">
    <location>
        <begin position="151"/>
        <end position="164"/>
    </location>
</feature>
<dbReference type="EMBL" id="MU855319">
    <property type="protein sequence ID" value="KAK3906810.1"/>
    <property type="molecule type" value="Genomic_DNA"/>
</dbReference>
<keyword evidence="4" id="KW-1185">Reference proteome</keyword>
<feature type="chain" id="PRO_5042887783" description="HFB protein" evidence="2">
    <location>
        <begin position="19"/>
        <end position="190"/>
    </location>
</feature>
<keyword evidence="2" id="KW-0732">Signal</keyword>
<name>A0AAN6MU99_9PEZI</name>
<organism evidence="3 4">
    <name type="scientific">Staphylotrichum tortipilum</name>
    <dbReference type="NCBI Taxonomy" id="2831512"/>
    <lineage>
        <taxon>Eukaryota</taxon>
        <taxon>Fungi</taxon>
        <taxon>Dikarya</taxon>
        <taxon>Ascomycota</taxon>
        <taxon>Pezizomycotina</taxon>
        <taxon>Sordariomycetes</taxon>
        <taxon>Sordariomycetidae</taxon>
        <taxon>Sordariales</taxon>
        <taxon>Chaetomiaceae</taxon>
        <taxon>Staphylotrichum</taxon>
    </lineage>
</organism>
<gene>
    <name evidence="3" type="ORF">C8A05DRAFT_29357</name>
</gene>
<dbReference type="AlphaFoldDB" id="A0AAN6MU99"/>
<evidence type="ECO:0008006" key="5">
    <source>
        <dbReference type="Google" id="ProtNLM"/>
    </source>
</evidence>
<protein>
    <recommendedName>
        <fullName evidence="5">HFB protein</fullName>
    </recommendedName>
</protein>